<evidence type="ECO:0000313" key="6">
    <source>
        <dbReference type="Proteomes" id="UP000076842"/>
    </source>
</evidence>
<evidence type="ECO:0000259" key="3">
    <source>
        <dbReference type="Pfam" id="PF08646"/>
    </source>
</evidence>
<dbReference type="STRING" id="1353952.A0A165D7G1"/>
<keyword evidence="1" id="KW-0238">DNA-binding</keyword>
<dbReference type="SUPFAM" id="SSF50249">
    <property type="entry name" value="Nucleic acid-binding proteins"/>
    <property type="match status" value="2"/>
</dbReference>
<gene>
    <name evidence="5" type="ORF">CALCODRAFT_520839</name>
</gene>
<dbReference type="InterPro" id="IPR013955">
    <property type="entry name" value="Rep_factor-A_C"/>
</dbReference>
<dbReference type="Proteomes" id="UP000076842">
    <property type="component" value="Unassembled WGS sequence"/>
</dbReference>
<dbReference type="InterPro" id="IPR031657">
    <property type="entry name" value="REPA_OB_2"/>
</dbReference>
<dbReference type="EMBL" id="KV424073">
    <property type="protein sequence ID" value="KZT52232.1"/>
    <property type="molecule type" value="Genomic_DNA"/>
</dbReference>
<accession>A0A165D7G1</accession>
<dbReference type="OrthoDB" id="1751331at2759"/>
<dbReference type="InterPro" id="IPR012340">
    <property type="entry name" value="NA-bd_OB-fold"/>
</dbReference>
<feature type="region of interest" description="Disordered" evidence="2">
    <location>
        <begin position="772"/>
        <end position="802"/>
    </location>
</feature>
<name>A0A165D7G1_9BASI</name>
<evidence type="ECO:0000259" key="4">
    <source>
        <dbReference type="Pfam" id="PF16900"/>
    </source>
</evidence>
<dbReference type="AlphaFoldDB" id="A0A165D7G1"/>
<evidence type="ECO:0000256" key="1">
    <source>
        <dbReference type="ARBA" id="ARBA00023125"/>
    </source>
</evidence>
<dbReference type="InParanoid" id="A0A165D7G1"/>
<evidence type="ECO:0000313" key="5">
    <source>
        <dbReference type="EMBL" id="KZT52232.1"/>
    </source>
</evidence>
<keyword evidence="6" id="KW-1185">Reference proteome</keyword>
<evidence type="ECO:0000256" key="2">
    <source>
        <dbReference type="SAM" id="MobiDB-lite"/>
    </source>
</evidence>
<reference evidence="5 6" key="1">
    <citation type="journal article" date="2016" name="Mol. Biol. Evol.">
        <title>Comparative Genomics of Early-Diverging Mushroom-Forming Fungi Provides Insights into the Origins of Lignocellulose Decay Capabilities.</title>
        <authorList>
            <person name="Nagy L.G."/>
            <person name="Riley R."/>
            <person name="Tritt A."/>
            <person name="Adam C."/>
            <person name="Daum C."/>
            <person name="Floudas D."/>
            <person name="Sun H."/>
            <person name="Yadav J.S."/>
            <person name="Pangilinan J."/>
            <person name="Larsson K.H."/>
            <person name="Matsuura K."/>
            <person name="Barry K."/>
            <person name="Labutti K."/>
            <person name="Kuo R."/>
            <person name="Ohm R.A."/>
            <person name="Bhattacharya S.S."/>
            <person name="Shirouzu T."/>
            <person name="Yoshinaga Y."/>
            <person name="Martin F.M."/>
            <person name="Grigoriev I.V."/>
            <person name="Hibbett D.S."/>
        </authorList>
    </citation>
    <scope>NUCLEOTIDE SEQUENCE [LARGE SCALE GENOMIC DNA]</scope>
    <source>
        <strain evidence="5 6">HHB12733</strain>
    </source>
</reference>
<organism evidence="5 6">
    <name type="scientific">Calocera cornea HHB12733</name>
    <dbReference type="NCBI Taxonomy" id="1353952"/>
    <lineage>
        <taxon>Eukaryota</taxon>
        <taxon>Fungi</taxon>
        <taxon>Dikarya</taxon>
        <taxon>Basidiomycota</taxon>
        <taxon>Agaricomycotina</taxon>
        <taxon>Dacrymycetes</taxon>
        <taxon>Dacrymycetales</taxon>
        <taxon>Dacrymycetaceae</taxon>
        <taxon>Calocera</taxon>
    </lineage>
</organism>
<feature type="domain" description="Replication factor A C-terminal" evidence="3">
    <location>
        <begin position="466"/>
        <end position="591"/>
    </location>
</feature>
<feature type="region of interest" description="Disordered" evidence="2">
    <location>
        <begin position="65"/>
        <end position="92"/>
    </location>
</feature>
<evidence type="ECO:0008006" key="7">
    <source>
        <dbReference type="Google" id="ProtNLM"/>
    </source>
</evidence>
<sequence>MPTTEKNTLTLPDVKLPKISALQLTAAKATAEHSIDVDAPATSTVSLPANVQETSKIDAASLAPTETPAAAESTDVAVLPDPKGKGKERQRTKRAAYMGLHKRVGSPKLNFVKVEVEDQVDVKLDQVDVKPIKVKTPKTTPSTSGRSNFVVASDWDIENPQVLTLKEVNPRNRFPWIVYIRIHELTGPSRWSNAKGSGLILTLIVRDKDGDGMRVLTFDESAINGVMENAVVGSIMSISNVKTQAVTKFQRDDILNVEMVISGSDNVEFPLQDHGIPPISYPLTEIHLLRGMADKTPVNVMGVILSVGNLQSISAIKRVAEQSTSTSPDDDGDETGERIRREVHLTSTKKFVVRLTLWGDNATTFSGQPGQVLLLRNVIVRRYGGTSLNYYALRTSMRLEPRNTDGVEQLKAFFKTVNKDTTFEHISSGYSAGAGQVSNVTPRSETLTVAEVLTSGLGRGGRVDTFTIVARISVVDQDCLYEACFRETCNKSIEKEPCKTKGHQVRSTDVDPHYCYNLKLMLGDKPTESICVNVFSPLADELMNVSATKLATYRTSFQAKFLETLGRLLKTTWKFTVQVRTTRWKGANDNEYHEGLNYHVTAAEYMHGPNNTKVEDVEEIDEIEDADEIQLMAGCCAGSALIRQSGDVRNRHAVSDKLDHPARSSFWSRSRGRLSCAWLRLAPSAAVGGVTQVNLKCTSPKSSHGPIILPLSALIVHEGGKRSTVAPQDLHPVRELARPHATAVKTLKLAEEKEKLPPSREEALVKEVRQVAVPPEPDEDSSVESWFPALDQFQRGEPPLES</sequence>
<protein>
    <recommendedName>
        <fullName evidence="7">Replication protein A OB domain-containing protein</fullName>
    </recommendedName>
</protein>
<feature type="domain" description="Replication protein A OB" evidence="4">
    <location>
        <begin position="336"/>
        <end position="390"/>
    </location>
</feature>
<proteinExistence type="predicted"/>
<dbReference type="Gene3D" id="2.40.50.140">
    <property type="entry name" value="Nucleic acid-binding proteins"/>
    <property type="match status" value="2"/>
</dbReference>
<dbReference type="Pfam" id="PF08646">
    <property type="entry name" value="Rep_fac-A_C"/>
    <property type="match status" value="1"/>
</dbReference>
<dbReference type="GO" id="GO:0003677">
    <property type="term" value="F:DNA binding"/>
    <property type="evidence" value="ECO:0007669"/>
    <property type="project" value="UniProtKB-KW"/>
</dbReference>
<dbReference type="Pfam" id="PF16900">
    <property type="entry name" value="REPA_OB_2"/>
    <property type="match status" value="1"/>
</dbReference>